<dbReference type="InterPro" id="IPR050091">
    <property type="entry name" value="PKS_NRPS_Biosynth_Enz"/>
</dbReference>
<dbReference type="Gene3D" id="3.40.47.10">
    <property type="match status" value="1"/>
</dbReference>
<dbReference type="InterPro" id="IPR036736">
    <property type="entry name" value="ACP-like_sf"/>
</dbReference>
<dbReference type="PANTHER" id="PTHR43775">
    <property type="entry name" value="FATTY ACID SYNTHASE"/>
    <property type="match status" value="1"/>
</dbReference>
<dbReference type="SUPFAM" id="SSF52151">
    <property type="entry name" value="FabD/lysophospholipase-like"/>
    <property type="match status" value="1"/>
</dbReference>
<dbReference type="InterPro" id="IPR032821">
    <property type="entry name" value="PKS_assoc"/>
</dbReference>
<dbReference type="InterPro" id="IPR049551">
    <property type="entry name" value="PKS_DH_C"/>
</dbReference>
<dbReference type="InterPro" id="IPR014031">
    <property type="entry name" value="Ketoacyl_synth_C"/>
</dbReference>
<feature type="region of interest" description="C-terminal hotdog fold" evidence="7">
    <location>
        <begin position="1097"/>
        <end position="1251"/>
    </location>
</feature>
<dbReference type="SUPFAM" id="SSF53901">
    <property type="entry name" value="Thiolase-like"/>
    <property type="match status" value="1"/>
</dbReference>
<dbReference type="Gene3D" id="3.40.50.720">
    <property type="entry name" value="NAD(P)-binding Rossmann-like Domain"/>
    <property type="match status" value="1"/>
</dbReference>
<dbReference type="Pfam" id="PF02801">
    <property type="entry name" value="Ketoacyl-synt_C"/>
    <property type="match status" value="1"/>
</dbReference>
<dbReference type="Pfam" id="PF00109">
    <property type="entry name" value="ketoacyl-synt"/>
    <property type="match status" value="1"/>
</dbReference>
<dbReference type="SUPFAM" id="SSF55048">
    <property type="entry name" value="Probable ACP-binding domain of malonyl-CoA ACP transacylase"/>
    <property type="match status" value="1"/>
</dbReference>
<feature type="active site" description="Proton acceptor; for dehydratase activity" evidence="7">
    <location>
        <position position="982"/>
    </location>
</feature>
<dbReference type="Pfam" id="PF08659">
    <property type="entry name" value="KR"/>
    <property type="match status" value="1"/>
</dbReference>
<accession>A0ABR4CYY7</accession>
<dbReference type="PROSITE" id="PS00606">
    <property type="entry name" value="KS3_1"/>
    <property type="match status" value="1"/>
</dbReference>
<dbReference type="InterPro" id="IPR014030">
    <property type="entry name" value="Ketoacyl_synth_N"/>
</dbReference>
<dbReference type="Pfam" id="PF23297">
    <property type="entry name" value="ACP_SdgA_C"/>
    <property type="match status" value="1"/>
</dbReference>
<dbReference type="SMART" id="SM00822">
    <property type="entry name" value="PKS_KR"/>
    <property type="match status" value="1"/>
</dbReference>
<dbReference type="Proteomes" id="UP001595075">
    <property type="component" value="Unassembled WGS sequence"/>
</dbReference>
<keyword evidence="4" id="KW-0521">NADP</keyword>
<dbReference type="CDD" id="cd05274">
    <property type="entry name" value="KR_FAS_SDR_x"/>
    <property type="match status" value="1"/>
</dbReference>
<dbReference type="SMART" id="SM00827">
    <property type="entry name" value="PKS_AT"/>
    <property type="match status" value="1"/>
</dbReference>
<keyword evidence="12" id="KW-1185">Reference proteome</keyword>
<dbReference type="Gene3D" id="3.10.129.110">
    <property type="entry name" value="Polyketide synthase dehydratase"/>
    <property type="match status" value="1"/>
</dbReference>
<dbReference type="InterPro" id="IPR049900">
    <property type="entry name" value="PKS_mFAS_DH"/>
</dbReference>
<sequence length="2177" mass="237124">MPFISKAPAEDDISLEPIAICGMGCRLPGNVDSPSSLWDLLLQKRSGNCSKVPVSRFNIDAHYHKNNERPGSFNVLGGYFIDGPAENFDPTFFNLTPVEAMWLDPQQRKMLEVCYEAIESAGLTLESLAGSNTGVYVGCFTADYQQMTFKDPDFRHSYAATGVDPGIISNRIGNVFDLHGPSFTINTACSSSVYAIHNACHALRAGDCEAALVGGVNLILTVDQHMNTAKLGVLSPSSFCHTFDESADGYGRGEGAGALFLKKLSDAVRDGDVVRAVIRSSSVNTNGKVPGYGITFPNMNGQETVIRTAYKRANLDPDETAYFECHGTGTAVGDPIEVQAVSKAMNDTRSLDNPLIIGAIKPNIGHSEAASGIFAVMKAVLMVENGLIPGVAGLQRINPQIDENKLNVRVSRETTEWPAGFASRRASVSSFGYGGTNGHIIIEDAKSLVRDYMRRGGLPKPLATYDHSSTKPLLITFSAHDKATLLRNLEAHAKVSAQYYLVDLAHTLNMKRSRLAQRGYLVANESTVAEDMSSKAIKIGSSSKGIQDLAFIFTGQGAQWAGLGREAIKTFPVFRKAIRKLDRILKSLEHPPNFSIEEELIAPAETSRIYNANVAQPTLVATEIAIVDLLASWGVIPTATTGHSAGEYAAAYAAGLASAPEIIIAAYYRGYCLERFAPIGGSMLAVGKGIEELKEYLPNLDSEVVVACENSPSSVTLSGPSSAIREVQEKFTEEKIFAKELKTGMAYHSPQMDLVAGPMVELTAKAYKNLDSYDKDWNLWRMPTRTMISSVTGRQLTASDVGPEYWASNLTGRVMFSGAVKSLAEMESLSQIGGYVEIGPHSALAGPFKQICQAHDIKGLTYIPTLIRGKDSARSLLNTAGELFINSYPVDLESVNRVESRVFSGPTAVKSYIKPLTLVDLPPYQWNYEKMFFAEPRMSAEYRQLPHARHDLLGSKMLGLSQNSMVWRNLLRLRDIPWLKDHKLGGSIMFPAAGHMALAIEATRQHCELNKLDVIGTTIRDFELKRALIIPETDAGIEIQLRLSRISTQDAVPAFSFVVESLNNDEWTINSEGLVMPITAGTAKPTWSDCVNPDALTQRHTGKRWNNTFHRVGFEYGPSFNSLDKIRTKEKVYEATGQIPVQVASNLMIDESRYLLHPSTVDCLLQLCIISIHAGSHDMPWGVVPIKFDEVTILKPSTDVGKAGQAIAWNSERADRARNFKTNGQLSTESGEVVLDIKGLHTVAYEAALPPQSGPSIRPLPYMGTVWKPWSSSRETEIISTEKASVVLGYSPLHSAVPNALRDSLAKLGFDTKVKSIQDIDPAKDTNVLLYNPTGNLLTEAETDTFDALKEIIPSGVTLVWLTSGVNEGTCVLGGAVAGFLRVLREEQKMSKLSVLDFDKAESFDSIARCLVDILHPSDDSLEFEYWLHKNVLHTNFIIPNEGINNRMTVDEENLIEKPLPKGQLFQAIHNGAEFVFKSSEEFEKNSINPSEVTIQVDAFEFHNDDIKVPVQGPRLVSGTIIETGDAVSSALLRKNVLAWTSDPYKTLVRTLASGCVDCSPKTSRKLLGGLSGLCQAANSLKGITSENWVLLLPTSNAALRSYAKLSKTEGFRLTVVSENKNPLNGFSGAYPDLDAMLILSKDNMSEIYAVMEEAGSSLVIVAQDFSPFSQEVWRNIPACASFILNEKKQGTLSVPPSVDPFNRGARFAVTSLNTSFKTNVSALGELLQLCLTTSLKFPLEIPGDVDFATLRDVSKTPRDYNVVSYNYDSENVTIAPTVPKLTFSPENVYLLVGCLGGLGRSLASWMIERGAKHLAFISRTGVDKPEAAELIKLIRRSGAFPQVFRGDAGNLSDVTRAVQEITKQRPIKGVVHAAMVLQDGMLGPGMSVDKFKAALEPKIHGAQVLHNALRGQNLDFFVVTSSISATIGQPGQSNYGAANSFLDNFAWQRNLKGLPATSLVLPMVLGVGVVAENDSLEEKITRRGMYGIDEPEMLRGFEAAMSQPVPKITEDNMHVTQAESTIILGLEPSRLVAALNAAGSNTDIAWIKDSRFSELQTLIEEAGGAGANQLSNDAGGSISEQLVSTWESSGYDAALNLAAGSLMQKCSSILMIDLEDFELEGKSIRDYGLDSMIGAELRNWLFKELKLNIAFQELLSATLSFKGLAVRVLEGYTVKV</sequence>
<dbReference type="Pfam" id="PF14765">
    <property type="entry name" value="PS-DH"/>
    <property type="match status" value="1"/>
</dbReference>
<dbReference type="InterPro" id="IPR016039">
    <property type="entry name" value="Thiolase-like"/>
</dbReference>
<gene>
    <name evidence="11" type="ORF">VTL71DRAFT_2</name>
</gene>
<evidence type="ECO:0000313" key="12">
    <source>
        <dbReference type="Proteomes" id="UP001595075"/>
    </source>
</evidence>
<feature type="domain" description="PKS/mFAS DH" evidence="10">
    <location>
        <begin position="950"/>
        <end position="1251"/>
    </location>
</feature>
<evidence type="ECO:0000256" key="3">
    <source>
        <dbReference type="ARBA" id="ARBA00022679"/>
    </source>
</evidence>
<dbReference type="SUPFAM" id="SSF47336">
    <property type="entry name" value="ACP-like"/>
    <property type="match status" value="1"/>
</dbReference>
<evidence type="ECO:0000256" key="4">
    <source>
        <dbReference type="ARBA" id="ARBA00022857"/>
    </source>
</evidence>
<proteinExistence type="predicted"/>
<dbReference type="PROSITE" id="PS00012">
    <property type="entry name" value="PHOSPHOPANTETHEINE"/>
    <property type="match status" value="1"/>
</dbReference>
<evidence type="ECO:0000259" key="10">
    <source>
        <dbReference type="PROSITE" id="PS52019"/>
    </source>
</evidence>
<dbReference type="Pfam" id="PF16197">
    <property type="entry name" value="KAsynt_C_assoc"/>
    <property type="match status" value="1"/>
</dbReference>
<dbReference type="SMART" id="SM00825">
    <property type="entry name" value="PKS_KS"/>
    <property type="match status" value="1"/>
</dbReference>
<feature type="domain" description="Carrier" evidence="8">
    <location>
        <begin position="2094"/>
        <end position="2173"/>
    </location>
</feature>
<dbReference type="PANTHER" id="PTHR43775:SF50">
    <property type="entry name" value="HIGHLY REDUCING POLYKETIDE SYNTHASE SRDA"/>
    <property type="match status" value="1"/>
</dbReference>
<dbReference type="Gene3D" id="3.40.366.10">
    <property type="entry name" value="Malonyl-Coenzyme A Acyl Carrier Protein, domain 2"/>
    <property type="match status" value="1"/>
</dbReference>
<dbReference type="InterPro" id="IPR006162">
    <property type="entry name" value="Ppantetheine_attach_site"/>
</dbReference>
<dbReference type="SMART" id="SM00826">
    <property type="entry name" value="PKS_DH"/>
    <property type="match status" value="1"/>
</dbReference>
<dbReference type="InterPro" id="IPR013968">
    <property type="entry name" value="PKS_KR"/>
</dbReference>
<dbReference type="PROSITE" id="PS52004">
    <property type="entry name" value="KS3_2"/>
    <property type="match status" value="1"/>
</dbReference>
<dbReference type="InterPro" id="IPR016035">
    <property type="entry name" value="Acyl_Trfase/lysoPLipase"/>
</dbReference>
<dbReference type="InterPro" id="IPR057326">
    <property type="entry name" value="KR_dom"/>
</dbReference>
<evidence type="ECO:0000313" key="11">
    <source>
        <dbReference type="EMBL" id="KAL2075060.1"/>
    </source>
</evidence>
<dbReference type="InterPro" id="IPR020841">
    <property type="entry name" value="PKS_Beta-ketoAc_synthase_dom"/>
</dbReference>
<keyword evidence="6" id="KW-0511">Multifunctional enzyme</keyword>
<evidence type="ECO:0000256" key="5">
    <source>
        <dbReference type="ARBA" id="ARBA00023002"/>
    </source>
</evidence>
<dbReference type="CDD" id="cd00833">
    <property type="entry name" value="PKS"/>
    <property type="match status" value="1"/>
</dbReference>
<keyword evidence="3" id="KW-0808">Transferase</keyword>
<dbReference type="PROSITE" id="PS52019">
    <property type="entry name" value="PKS_MFAS_DH"/>
    <property type="match status" value="1"/>
</dbReference>
<name>A0ABR4CYY7_9HELO</name>
<feature type="domain" description="Ketosynthase family 3 (KS3)" evidence="9">
    <location>
        <begin position="15"/>
        <end position="444"/>
    </location>
</feature>
<evidence type="ECO:0000256" key="6">
    <source>
        <dbReference type="ARBA" id="ARBA00023268"/>
    </source>
</evidence>
<evidence type="ECO:0000256" key="2">
    <source>
        <dbReference type="ARBA" id="ARBA00022553"/>
    </source>
</evidence>
<evidence type="ECO:0000256" key="7">
    <source>
        <dbReference type="PROSITE-ProRule" id="PRU01363"/>
    </source>
</evidence>
<dbReference type="InterPro" id="IPR042104">
    <property type="entry name" value="PKS_dehydratase_sf"/>
</dbReference>
<dbReference type="Pfam" id="PF21089">
    <property type="entry name" value="PKS_DH_N"/>
    <property type="match status" value="1"/>
</dbReference>
<dbReference type="InterPro" id="IPR018201">
    <property type="entry name" value="Ketoacyl_synth_AS"/>
</dbReference>
<keyword evidence="2" id="KW-0597">Phosphoprotein</keyword>
<feature type="active site" description="Proton donor; for dehydratase activity" evidence="7">
    <location>
        <position position="1162"/>
    </location>
</feature>
<organism evidence="11 12">
    <name type="scientific">Oculimacula yallundae</name>
    <dbReference type="NCBI Taxonomy" id="86028"/>
    <lineage>
        <taxon>Eukaryota</taxon>
        <taxon>Fungi</taxon>
        <taxon>Dikarya</taxon>
        <taxon>Ascomycota</taxon>
        <taxon>Pezizomycotina</taxon>
        <taxon>Leotiomycetes</taxon>
        <taxon>Helotiales</taxon>
        <taxon>Ploettnerulaceae</taxon>
        <taxon>Oculimacula</taxon>
    </lineage>
</organism>
<evidence type="ECO:0000259" key="9">
    <source>
        <dbReference type="PROSITE" id="PS52004"/>
    </source>
</evidence>
<evidence type="ECO:0008006" key="13">
    <source>
        <dbReference type="Google" id="ProtNLM"/>
    </source>
</evidence>
<comment type="caution">
    <text evidence="11">The sequence shown here is derived from an EMBL/GenBank/DDBJ whole genome shotgun (WGS) entry which is preliminary data.</text>
</comment>
<dbReference type="EMBL" id="JAZHXI010000001">
    <property type="protein sequence ID" value="KAL2075060.1"/>
    <property type="molecule type" value="Genomic_DNA"/>
</dbReference>
<dbReference type="InterPro" id="IPR049552">
    <property type="entry name" value="PKS_DH_N"/>
</dbReference>
<dbReference type="InterPro" id="IPR014043">
    <property type="entry name" value="Acyl_transferase_dom"/>
</dbReference>
<dbReference type="InterPro" id="IPR001227">
    <property type="entry name" value="Ac_transferase_dom_sf"/>
</dbReference>
<dbReference type="Pfam" id="PF00698">
    <property type="entry name" value="Acyl_transf_1"/>
    <property type="match status" value="1"/>
</dbReference>
<evidence type="ECO:0000259" key="8">
    <source>
        <dbReference type="PROSITE" id="PS50075"/>
    </source>
</evidence>
<keyword evidence="1" id="KW-0596">Phosphopantetheine</keyword>
<dbReference type="InterPro" id="IPR020807">
    <property type="entry name" value="PKS_DH"/>
</dbReference>
<dbReference type="SUPFAM" id="SSF51735">
    <property type="entry name" value="NAD(P)-binding Rossmann-fold domains"/>
    <property type="match status" value="1"/>
</dbReference>
<protein>
    <recommendedName>
        <fullName evidence="13">Polyketide synthase</fullName>
    </recommendedName>
</protein>
<dbReference type="InterPro" id="IPR009081">
    <property type="entry name" value="PP-bd_ACP"/>
</dbReference>
<reference evidence="11 12" key="1">
    <citation type="journal article" date="2024" name="Commun. Biol.">
        <title>Comparative genomic analysis of thermophilic fungi reveals convergent evolutionary adaptations and gene losses.</title>
        <authorList>
            <person name="Steindorff A.S."/>
            <person name="Aguilar-Pontes M.V."/>
            <person name="Robinson A.J."/>
            <person name="Andreopoulos B."/>
            <person name="LaButti K."/>
            <person name="Kuo A."/>
            <person name="Mondo S."/>
            <person name="Riley R."/>
            <person name="Otillar R."/>
            <person name="Haridas S."/>
            <person name="Lipzen A."/>
            <person name="Grimwood J."/>
            <person name="Schmutz J."/>
            <person name="Clum A."/>
            <person name="Reid I.D."/>
            <person name="Moisan M.C."/>
            <person name="Butler G."/>
            <person name="Nguyen T.T.M."/>
            <person name="Dewar K."/>
            <person name="Conant G."/>
            <person name="Drula E."/>
            <person name="Henrissat B."/>
            <person name="Hansel C."/>
            <person name="Singer S."/>
            <person name="Hutchinson M.I."/>
            <person name="de Vries R.P."/>
            <person name="Natvig D.O."/>
            <person name="Powell A.J."/>
            <person name="Tsang A."/>
            <person name="Grigoriev I.V."/>
        </authorList>
    </citation>
    <scope>NUCLEOTIDE SEQUENCE [LARGE SCALE GENOMIC DNA]</scope>
    <source>
        <strain evidence="11 12">CBS 494.80</strain>
    </source>
</reference>
<dbReference type="InterPro" id="IPR016036">
    <property type="entry name" value="Malonyl_transacylase_ACP-bd"/>
</dbReference>
<dbReference type="InterPro" id="IPR036291">
    <property type="entry name" value="NAD(P)-bd_dom_sf"/>
</dbReference>
<feature type="region of interest" description="N-terminal hotdog fold" evidence="7">
    <location>
        <begin position="950"/>
        <end position="1082"/>
    </location>
</feature>
<evidence type="ECO:0000256" key="1">
    <source>
        <dbReference type="ARBA" id="ARBA00022450"/>
    </source>
</evidence>
<keyword evidence="5" id="KW-0560">Oxidoreductase</keyword>
<dbReference type="PROSITE" id="PS50075">
    <property type="entry name" value="CARRIER"/>
    <property type="match status" value="1"/>
</dbReference>